<name>A0A484HI04_9BACT</name>
<dbReference type="AlphaFoldDB" id="A0A484HI04"/>
<dbReference type="InterPro" id="IPR003439">
    <property type="entry name" value="ABC_transporter-like_ATP-bd"/>
</dbReference>
<dbReference type="EMBL" id="CAACVI010000023">
    <property type="protein sequence ID" value="VEN74367.1"/>
    <property type="molecule type" value="Genomic_DNA"/>
</dbReference>
<dbReference type="InterPro" id="IPR003593">
    <property type="entry name" value="AAA+_ATPase"/>
</dbReference>
<dbReference type="PROSITE" id="PS00211">
    <property type="entry name" value="ABC_TRANSPORTER_1"/>
    <property type="match status" value="1"/>
</dbReference>
<accession>A0A484HI04</accession>
<dbReference type="InterPro" id="IPR017871">
    <property type="entry name" value="ABC_transporter-like_CS"/>
</dbReference>
<gene>
    <name evidence="6" type="ORF">EPICR_30304</name>
</gene>
<dbReference type="PANTHER" id="PTHR43023">
    <property type="entry name" value="PROTEIN TRIGALACTOSYLDIACYLGLYCEROL 3, CHLOROPLASTIC"/>
    <property type="match status" value="1"/>
</dbReference>
<dbReference type="SMART" id="SM00382">
    <property type="entry name" value="AAA"/>
    <property type="match status" value="1"/>
</dbReference>
<dbReference type="Gene3D" id="3.40.50.300">
    <property type="entry name" value="P-loop containing nucleotide triphosphate hydrolases"/>
    <property type="match status" value="1"/>
</dbReference>
<dbReference type="PROSITE" id="PS50893">
    <property type="entry name" value="ABC_TRANSPORTER_2"/>
    <property type="match status" value="1"/>
</dbReference>
<evidence type="ECO:0000256" key="3">
    <source>
        <dbReference type="ARBA" id="ARBA00022840"/>
    </source>
</evidence>
<feature type="domain" description="ABC transporter" evidence="5">
    <location>
        <begin position="7"/>
        <end position="245"/>
    </location>
</feature>
<keyword evidence="2" id="KW-0547">Nucleotide-binding</keyword>
<feature type="compositionally biased region" description="Basic and acidic residues" evidence="4">
    <location>
        <begin position="228"/>
        <end position="240"/>
    </location>
</feature>
<keyword evidence="1" id="KW-0813">Transport</keyword>
<evidence type="ECO:0000313" key="6">
    <source>
        <dbReference type="EMBL" id="VEN74367.1"/>
    </source>
</evidence>
<dbReference type="GO" id="GO:0005524">
    <property type="term" value="F:ATP binding"/>
    <property type="evidence" value="ECO:0007669"/>
    <property type="project" value="UniProtKB-KW"/>
</dbReference>
<feature type="region of interest" description="Disordered" evidence="4">
    <location>
        <begin position="228"/>
        <end position="254"/>
    </location>
</feature>
<sequence>MDETPLIRVENLTAGYGRDVILKDVSFTVSPGEIFGVIGGSGSGKSTLLKTMIGLERAMSGRVFIAGSDVSSFGGAVFFPAMKKIGVLFQGGALISSMTIAENVALPIYEHSDLPKKHAPDMARMKLRMVGLEGFEDFFPSQLSGGMRKRAALARAMALSPDILFLDEPTAGLDPVSAAEIDALIRRVNHLMGTTVVMITHDLDSVFSMARRAAMLDKKKKGFIARGDPKELMSRRDPPEVARFFNRKQGSGEN</sequence>
<reference evidence="6" key="1">
    <citation type="submission" date="2019-01" db="EMBL/GenBank/DDBJ databases">
        <authorList>
            <consortium name="Genoscope - CEA"/>
            <person name="William W."/>
        </authorList>
    </citation>
    <scope>NUCLEOTIDE SEQUENCE</scope>
    <source>
        <strain evidence="6">CR-1</strain>
    </source>
</reference>
<organism evidence="6">
    <name type="scientific">uncultured Desulfobacteraceae bacterium</name>
    <dbReference type="NCBI Taxonomy" id="218296"/>
    <lineage>
        <taxon>Bacteria</taxon>
        <taxon>Pseudomonadati</taxon>
        <taxon>Thermodesulfobacteriota</taxon>
        <taxon>Desulfobacteria</taxon>
        <taxon>Desulfobacterales</taxon>
        <taxon>Desulfobacteraceae</taxon>
        <taxon>environmental samples</taxon>
    </lineage>
</organism>
<dbReference type="PANTHER" id="PTHR43023:SF3">
    <property type="entry name" value="PROTEIN TRIGALACTOSYLDIACYLGLYCEROL 3, CHLOROPLASTIC"/>
    <property type="match status" value="1"/>
</dbReference>
<dbReference type="GO" id="GO:0016887">
    <property type="term" value="F:ATP hydrolysis activity"/>
    <property type="evidence" value="ECO:0007669"/>
    <property type="project" value="InterPro"/>
</dbReference>
<dbReference type="SUPFAM" id="SSF52540">
    <property type="entry name" value="P-loop containing nucleoside triphosphate hydrolases"/>
    <property type="match status" value="1"/>
</dbReference>
<evidence type="ECO:0000256" key="4">
    <source>
        <dbReference type="SAM" id="MobiDB-lite"/>
    </source>
</evidence>
<keyword evidence="3 6" id="KW-0067">ATP-binding</keyword>
<dbReference type="InterPro" id="IPR027417">
    <property type="entry name" value="P-loop_NTPase"/>
</dbReference>
<evidence type="ECO:0000256" key="1">
    <source>
        <dbReference type="ARBA" id="ARBA00022448"/>
    </source>
</evidence>
<evidence type="ECO:0000256" key="2">
    <source>
        <dbReference type="ARBA" id="ARBA00022741"/>
    </source>
</evidence>
<protein>
    <submittedName>
        <fullName evidence="6">Polyamine ABC transporter ATP-binding protein</fullName>
    </submittedName>
</protein>
<proteinExistence type="predicted"/>
<evidence type="ECO:0000259" key="5">
    <source>
        <dbReference type="PROSITE" id="PS50893"/>
    </source>
</evidence>
<dbReference type="Pfam" id="PF00005">
    <property type="entry name" value="ABC_tran"/>
    <property type="match status" value="1"/>
</dbReference>